<dbReference type="AlphaFoldDB" id="A0A7Y9DTN0"/>
<dbReference type="Proteomes" id="UP000535890">
    <property type="component" value="Unassembled WGS sequence"/>
</dbReference>
<evidence type="ECO:0000313" key="3">
    <source>
        <dbReference type="Proteomes" id="UP000535890"/>
    </source>
</evidence>
<dbReference type="InterPro" id="IPR000835">
    <property type="entry name" value="HTH_MarR-typ"/>
</dbReference>
<dbReference type="PANTHER" id="PTHR33164">
    <property type="entry name" value="TRANSCRIPTIONAL REGULATOR, MARR FAMILY"/>
    <property type="match status" value="1"/>
</dbReference>
<keyword evidence="3" id="KW-1185">Reference proteome</keyword>
<sequence>MPDLWTDERIAALPSWSVIRTHLLLAPRLFRTLAPVGLTPTQFGVLVQLDNTPGATSSELARRCLMTPQSMSELLPGLESAGYVERAASGRGRPAPVHLTDSGRNVLARATPLVEEADRPEALGLDADELATLTGLLGRIARAVEVSGP</sequence>
<dbReference type="PROSITE" id="PS50995">
    <property type="entry name" value="HTH_MARR_2"/>
    <property type="match status" value="1"/>
</dbReference>
<keyword evidence="2" id="KW-0238">DNA-binding</keyword>
<dbReference type="GO" id="GO:0003677">
    <property type="term" value="F:DNA binding"/>
    <property type="evidence" value="ECO:0007669"/>
    <property type="project" value="UniProtKB-KW"/>
</dbReference>
<dbReference type="PANTHER" id="PTHR33164:SF43">
    <property type="entry name" value="HTH-TYPE TRANSCRIPTIONAL REPRESSOR YETL"/>
    <property type="match status" value="1"/>
</dbReference>
<dbReference type="GO" id="GO:0006950">
    <property type="term" value="P:response to stress"/>
    <property type="evidence" value="ECO:0007669"/>
    <property type="project" value="TreeGrafter"/>
</dbReference>
<name>A0A7Y9DTN0_9PSEU</name>
<dbReference type="InterPro" id="IPR036388">
    <property type="entry name" value="WH-like_DNA-bd_sf"/>
</dbReference>
<dbReference type="RefSeq" id="WP_179793090.1">
    <property type="nucleotide sequence ID" value="NZ_BAABHP010000004.1"/>
</dbReference>
<comment type="caution">
    <text evidence="2">The sequence shown here is derived from an EMBL/GenBank/DDBJ whole genome shotgun (WGS) entry which is preliminary data.</text>
</comment>
<dbReference type="SMART" id="SM00347">
    <property type="entry name" value="HTH_MARR"/>
    <property type="match status" value="1"/>
</dbReference>
<accession>A0A7Y9DTN0</accession>
<evidence type="ECO:0000259" key="1">
    <source>
        <dbReference type="PROSITE" id="PS50995"/>
    </source>
</evidence>
<dbReference type="Pfam" id="PF12802">
    <property type="entry name" value="MarR_2"/>
    <property type="match status" value="1"/>
</dbReference>
<reference evidence="2 3" key="1">
    <citation type="submission" date="2020-07" db="EMBL/GenBank/DDBJ databases">
        <title>Sequencing the genomes of 1000 actinobacteria strains.</title>
        <authorList>
            <person name="Klenk H.-P."/>
        </authorList>
    </citation>
    <scope>NUCLEOTIDE SEQUENCE [LARGE SCALE GENOMIC DNA]</scope>
    <source>
        <strain evidence="2 3">DSM 45772</strain>
    </source>
</reference>
<organism evidence="2 3">
    <name type="scientific">Actinomycetospora corticicola</name>
    <dbReference type="NCBI Taxonomy" id="663602"/>
    <lineage>
        <taxon>Bacteria</taxon>
        <taxon>Bacillati</taxon>
        <taxon>Actinomycetota</taxon>
        <taxon>Actinomycetes</taxon>
        <taxon>Pseudonocardiales</taxon>
        <taxon>Pseudonocardiaceae</taxon>
        <taxon>Actinomycetospora</taxon>
    </lineage>
</organism>
<dbReference type="InterPro" id="IPR036390">
    <property type="entry name" value="WH_DNA-bd_sf"/>
</dbReference>
<dbReference type="SUPFAM" id="SSF46785">
    <property type="entry name" value="Winged helix' DNA-binding domain"/>
    <property type="match status" value="1"/>
</dbReference>
<protein>
    <submittedName>
        <fullName evidence="2">DNA-binding MarR family transcriptional regulator</fullName>
    </submittedName>
</protein>
<evidence type="ECO:0000313" key="2">
    <source>
        <dbReference type="EMBL" id="NYD35220.1"/>
    </source>
</evidence>
<gene>
    <name evidence="2" type="ORF">BJ983_001322</name>
</gene>
<proteinExistence type="predicted"/>
<dbReference type="InterPro" id="IPR039422">
    <property type="entry name" value="MarR/SlyA-like"/>
</dbReference>
<dbReference type="GO" id="GO:0003700">
    <property type="term" value="F:DNA-binding transcription factor activity"/>
    <property type="evidence" value="ECO:0007669"/>
    <property type="project" value="InterPro"/>
</dbReference>
<dbReference type="Gene3D" id="1.10.10.10">
    <property type="entry name" value="Winged helix-like DNA-binding domain superfamily/Winged helix DNA-binding domain"/>
    <property type="match status" value="1"/>
</dbReference>
<dbReference type="EMBL" id="JACCBN010000001">
    <property type="protein sequence ID" value="NYD35220.1"/>
    <property type="molecule type" value="Genomic_DNA"/>
</dbReference>
<feature type="domain" description="HTH marR-type" evidence="1">
    <location>
        <begin position="1"/>
        <end position="142"/>
    </location>
</feature>